<dbReference type="RefSeq" id="WP_172185229.1">
    <property type="nucleotide sequence ID" value="NZ_CAWPPK010000274.1"/>
</dbReference>
<name>A0ABX2CRI1_9CYAN</name>
<dbReference type="Gene3D" id="3.30.750.24">
    <property type="entry name" value="STAS domain"/>
    <property type="match status" value="1"/>
</dbReference>
<evidence type="ECO:0000313" key="2">
    <source>
        <dbReference type="EMBL" id="NQE32811.1"/>
    </source>
</evidence>
<dbReference type="SUPFAM" id="SSF52091">
    <property type="entry name" value="SpoIIaa-like"/>
    <property type="match status" value="1"/>
</dbReference>
<protein>
    <recommendedName>
        <fullName evidence="1">STAS domain-containing protein</fullName>
    </recommendedName>
</protein>
<sequence length="114" mass="13023">MEIKTKDYTLSYDGDTQTVTCSGSFRLSQVEEYAPIVDLLNEVAESSPNTVTLDLRKLEFLNSSGINIVSKFIIKVRQQKNIQIAIKGSKQIHWQKKSLKNLQRLMPSLHLELE</sequence>
<dbReference type="InterPro" id="IPR002645">
    <property type="entry name" value="STAS_dom"/>
</dbReference>
<organism evidence="2 3">
    <name type="scientific">Microcoleus asticus IPMA8</name>
    <dbReference type="NCBI Taxonomy" id="2563858"/>
    <lineage>
        <taxon>Bacteria</taxon>
        <taxon>Bacillati</taxon>
        <taxon>Cyanobacteriota</taxon>
        <taxon>Cyanophyceae</taxon>
        <taxon>Oscillatoriophycideae</taxon>
        <taxon>Oscillatoriales</taxon>
        <taxon>Microcoleaceae</taxon>
        <taxon>Microcoleus</taxon>
        <taxon>Microcoleus asticus</taxon>
    </lineage>
</organism>
<dbReference type="Proteomes" id="UP000702425">
    <property type="component" value="Unassembled WGS sequence"/>
</dbReference>
<accession>A0ABX2CRI1</accession>
<evidence type="ECO:0000313" key="3">
    <source>
        <dbReference type="Proteomes" id="UP000702425"/>
    </source>
</evidence>
<dbReference type="NCBIfam" id="NF047705">
    <property type="entry name" value="slr1659_superfam"/>
    <property type="match status" value="1"/>
</dbReference>
<proteinExistence type="predicted"/>
<reference evidence="2 3" key="1">
    <citation type="journal article" date="2020" name="Sci. Rep.">
        <title>A novel cyanobacterial geosmin producer, revising GeoA distribution and dispersion patterns in Bacteria.</title>
        <authorList>
            <person name="Churro C."/>
            <person name="Semedo-Aguiar A.P."/>
            <person name="Silva A.D."/>
            <person name="Pereira-Leal J.B."/>
            <person name="Leite R.B."/>
        </authorList>
    </citation>
    <scope>NUCLEOTIDE SEQUENCE [LARGE SCALE GENOMIC DNA]</scope>
    <source>
        <strain evidence="2 3">IPMA8</strain>
    </source>
</reference>
<dbReference type="EMBL" id="SRRZ01000006">
    <property type="protein sequence ID" value="NQE32811.1"/>
    <property type="molecule type" value="Genomic_DNA"/>
</dbReference>
<comment type="caution">
    <text evidence="2">The sequence shown here is derived from an EMBL/GenBank/DDBJ whole genome shotgun (WGS) entry which is preliminary data.</text>
</comment>
<gene>
    <name evidence="2" type="ORF">E5S67_00528</name>
</gene>
<dbReference type="PROSITE" id="PS50801">
    <property type="entry name" value="STAS"/>
    <property type="match status" value="1"/>
</dbReference>
<dbReference type="InterPro" id="IPR036513">
    <property type="entry name" value="STAS_dom_sf"/>
</dbReference>
<evidence type="ECO:0000259" key="1">
    <source>
        <dbReference type="PROSITE" id="PS50801"/>
    </source>
</evidence>
<keyword evidence="3" id="KW-1185">Reference proteome</keyword>
<feature type="domain" description="STAS" evidence="1">
    <location>
        <begin position="39"/>
        <end position="114"/>
    </location>
</feature>